<protein>
    <submittedName>
        <fullName evidence="2">Unannotated protein</fullName>
    </submittedName>
</protein>
<feature type="transmembrane region" description="Helical" evidence="1">
    <location>
        <begin position="65"/>
        <end position="87"/>
    </location>
</feature>
<name>A0A6J7RDJ9_9ZZZZ</name>
<feature type="transmembrane region" description="Helical" evidence="1">
    <location>
        <begin position="34"/>
        <end position="53"/>
    </location>
</feature>
<organism evidence="2">
    <name type="scientific">freshwater metagenome</name>
    <dbReference type="NCBI Taxonomy" id="449393"/>
    <lineage>
        <taxon>unclassified sequences</taxon>
        <taxon>metagenomes</taxon>
        <taxon>ecological metagenomes</taxon>
    </lineage>
</organism>
<keyword evidence="1" id="KW-0472">Membrane</keyword>
<keyword evidence="1" id="KW-0812">Transmembrane</keyword>
<reference evidence="2" key="1">
    <citation type="submission" date="2020-05" db="EMBL/GenBank/DDBJ databases">
        <authorList>
            <person name="Chiriac C."/>
            <person name="Salcher M."/>
            <person name="Ghai R."/>
            <person name="Kavagutti S V."/>
        </authorList>
    </citation>
    <scope>NUCLEOTIDE SEQUENCE</scope>
</reference>
<feature type="transmembrane region" description="Helical" evidence="1">
    <location>
        <begin position="137"/>
        <end position="162"/>
    </location>
</feature>
<feature type="transmembrane region" description="Helical" evidence="1">
    <location>
        <begin position="99"/>
        <end position="117"/>
    </location>
</feature>
<evidence type="ECO:0000256" key="1">
    <source>
        <dbReference type="SAM" id="Phobius"/>
    </source>
</evidence>
<feature type="transmembrane region" description="Helical" evidence="1">
    <location>
        <begin position="183"/>
        <end position="207"/>
    </location>
</feature>
<keyword evidence="1" id="KW-1133">Transmembrane helix</keyword>
<evidence type="ECO:0000313" key="3">
    <source>
        <dbReference type="EMBL" id="CAB5060083.1"/>
    </source>
</evidence>
<feature type="transmembrane region" description="Helical" evidence="1">
    <location>
        <begin position="213"/>
        <end position="236"/>
    </location>
</feature>
<sequence length="258" mass="27320">MENSALAASAGLISLAFCLLTYDRWLRRRAAHDLAWTIAMALFALGAGALWWAESRGWSSMSFRVFFLTGAVLNVPWLGLGTVYLLFGQRVGHATRTVLVLLSGVAVGVVLTAPTKQAVDPENFPTAKELFGVGPRLFAALGSAIPALVIIVGALWSALRIMRHRVPAATTSARRAAIHPKQLAAGNLLIALGAIVLSASGTIAGRLGKDRAFAITLLVGVSILFSGFIVASNAVAVRKERLRLLIAPSTVTQSLQQE</sequence>
<proteinExistence type="predicted"/>
<evidence type="ECO:0000313" key="2">
    <source>
        <dbReference type="EMBL" id="CAB5026741.1"/>
    </source>
</evidence>
<accession>A0A6J7RDJ9</accession>
<dbReference type="EMBL" id="CAFBPN010000078">
    <property type="protein sequence ID" value="CAB5026741.1"/>
    <property type="molecule type" value="Genomic_DNA"/>
</dbReference>
<dbReference type="EMBL" id="CAFBQU010000003">
    <property type="protein sequence ID" value="CAB5060083.1"/>
    <property type="molecule type" value="Genomic_DNA"/>
</dbReference>
<dbReference type="AlphaFoldDB" id="A0A6J7RDJ9"/>
<feature type="transmembrane region" description="Helical" evidence="1">
    <location>
        <begin position="6"/>
        <end position="22"/>
    </location>
</feature>
<gene>
    <name evidence="2" type="ORF">UFOPK4098_01201</name>
    <name evidence="3" type="ORF">UFOPK4347_00253</name>
</gene>